<feature type="transmembrane region" description="Helical" evidence="7">
    <location>
        <begin position="61"/>
        <end position="81"/>
    </location>
</feature>
<evidence type="ECO:0000313" key="9">
    <source>
        <dbReference type="EMBL" id="SVA71545.1"/>
    </source>
</evidence>
<feature type="transmembrane region" description="Helical" evidence="7">
    <location>
        <begin position="29"/>
        <end position="49"/>
    </location>
</feature>
<dbReference type="SUPFAM" id="SSF103473">
    <property type="entry name" value="MFS general substrate transporter"/>
    <property type="match status" value="1"/>
</dbReference>
<evidence type="ECO:0000256" key="6">
    <source>
        <dbReference type="ARBA" id="ARBA00023136"/>
    </source>
</evidence>
<dbReference type="EMBL" id="UINC01017301">
    <property type="protein sequence ID" value="SVA71545.1"/>
    <property type="molecule type" value="Genomic_DNA"/>
</dbReference>
<proteinExistence type="predicted"/>
<keyword evidence="3" id="KW-1003">Cell membrane</keyword>
<evidence type="ECO:0000256" key="7">
    <source>
        <dbReference type="SAM" id="Phobius"/>
    </source>
</evidence>
<dbReference type="GO" id="GO:0022857">
    <property type="term" value="F:transmembrane transporter activity"/>
    <property type="evidence" value="ECO:0007669"/>
    <property type="project" value="InterPro"/>
</dbReference>
<protein>
    <recommendedName>
        <fullName evidence="8">Major facilitator superfamily (MFS) profile domain-containing protein</fullName>
    </recommendedName>
</protein>
<dbReference type="InterPro" id="IPR010290">
    <property type="entry name" value="TM_effector"/>
</dbReference>
<dbReference type="Pfam" id="PF05977">
    <property type="entry name" value="MFS_3"/>
    <property type="match status" value="1"/>
</dbReference>
<dbReference type="InterPro" id="IPR020846">
    <property type="entry name" value="MFS_dom"/>
</dbReference>
<feature type="domain" description="Major facilitator superfamily (MFS) profile" evidence="8">
    <location>
        <begin position="1"/>
        <end position="152"/>
    </location>
</feature>
<comment type="subcellular location">
    <subcellularLocation>
        <location evidence="1">Cell membrane</location>
        <topology evidence="1">Multi-pass membrane protein</topology>
    </subcellularLocation>
</comment>
<evidence type="ECO:0000256" key="2">
    <source>
        <dbReference type="ARBA" id="ARBA00022448"/>
    </source>
</evidence>
<accession>A0A381Y3M5</accession>
<keyword evidence="5 7" id="KW-1133">Transmembrane helix</keyword>
<dbReference type="PANTHER" id="PTHR23513">
    <property type="entry name" value="INTEGRAL MEMBRANE EFFLUX PROTEIN-RELATED"/>
    <property type="match status" value="1"/>
</dbReference>
<evidence type="ECO:0000259" key="8">
    <source>
        <dbReference type="PROSITE" id="PS50850"/>
    </source>
</evidence>
<dbReference type="GO" id="GO:0005886">
    <property type="term" value="C:plasma membrane"/>
    <property type="evidence" value="ECO:0007669"/>
    <property type="project" value="UniProtKB-SubCell"/>
</dbReference>
<evidence type="ECO:0000256" key="4">
    <source>
        <dbReference type="ARBA" id="ARBA00022692"/>
    </source>
</evidence>
<keyword evidence="2" id="KW-0813">Transport</keyword>
<dbReference type="Gene3D" id="1.20.1250.20">
    <property type="entry name" value="MFS general substrate transporter like domains"/>
    <property type="match status" value="1"/>
</dbReference>
<keyword evidence="6 7" id="KW-0472">Membrane</keyword>
<gene>
    <name evidence="9" type="ORF">METZ01_LOCUS124399</name>
</gene>
<dbReference type="PANTHER" id="PTHR23513:SF6">
    <property type="entry name" value="MAJOR FACILITATOR SUPERFAMILY ASSOCIATED DOMAIN-CONTAINING PROTEIN"/>
    <property type="match status" value="1"/>
</dbReference>
<feature type="non-terminal residue" evidence="9">
    <location>
        <position position="152"/>
    </location>
</feature>
<feature type="transmembrane region" description="Helical" evidence="7">
    <location>
        <begin position="125"/>
        <end position="148"/>
    </location>
</feature>
<evidence type="ECO:0000256" key="3">
    <source>
        <dbReference type="ARBA" id="ARBA00022475"/>
    </source>
</evidence>
<name>A0A381Y3M5_9ZZZZ</name>
<dbReference type="PROSITE" id="PS50850">
    <property type="entry name" value="MFS"/>
    <property type="match status" value="1"/>
</dbReference>
<sequence>MGLLFNDAALAIEPLALGWLVLDITNSPLWVGISAGVAGVGMTLFSPVAGVLADRYNRKHLLILSLLVQSLAAIILGILLWMDFLQLYHALLFSFVSGLTGSVKFSCKMALTLDLAGRNNLLKGIAANFFSMTIMGVVAPLAGGLILAELGM</sequence>
<dbReference type="AlphaFoldDB" id="A0A381Y3M5"/>
<reference evidence="9" key="1">
    <citation type="submission" date="2018-05" db="EMBL/GenBank/DDBJ databases">
        <authorList>
            <person name="Lanie J.A."/>
            <person name="Ng W.-L."/>
            <person name="Kazmierczak K.M."/>
            <person name="Andrzejewski T.M."/>
            <person name="Davidsen T.M."/>
            <person name="Wayne K.J."/>
            <person name="Tettelin H."/>
            <person name="Glass J.I."/>
            <person name="Rusch D."/>
            <person name="Podicherti R."/>
            <person name="Tsui H.-C.T."/>
            <person name="Winkler M.E."/>
        </authorList>
    </citation>
    <scope>NUCLEOTIDE SEQUENCE</scope>
</reference>
<keyword evidence="4 7" id="KW-0812">Transmembrane</keyword>
<evidence type="ECO:0000256" key="1">
    <source>
        <dbReference type="ARBA" id="ARBA00004651"/>
    </source>
</evidence>
<dbReference type="InterPro" id="IPR036259">
    <property type="entry name" value="MFS_trans_sf"/>
</dbReference>
<feature type="transmembrane region" description="Helical" evidence="7">
    <location>
        <begin position="87"/>
        <end position="105"/>
    </location>
</feature>
<organism evidence="9">
    <name type="scientific">marine metagenome</name>
    <dbReference type="NCBI Taxonomy" id="408172"/>
    <lineage>
        <taxon>unclassified sequences</taxon>
        <taxon>metagenomes</taxon>
        <taxon>ecological metagenomes</taxon>
    </lineage>
</organism>
<evidence type="ECO:0000256" key="5">
    <source>
        <dbReference type="ARBA" id="ARBA00022989"/>
    </source>
</evidence>